<dbReference type="SUPFAM" id="SSF140453">
    <property type="entry name" value="EsxAB dimer-like"/>
    <property type="match status" value="1"/>
</dbReference>
<dbReference type="EMBL" id="FRAC01000015">
    <property type="protein sequence ID" value="SHK70239.1"/>
    <property type="molecule type" value="Genomic_DNA"/>
</dbReference>
<accession>A0A1M6UM54</accession>
<proteinExistence type="inferred from homology"/>
<dbReference type="Proteomes" id="UP000184386">
    <property type="component" value="Unassembled WGS sequence"/>
</dbReference>
<protein>
    <recommendedName>
        <fullName evidence="1">ESAT-6-like protein</fullName>
    </recommendedName>
</protein>
<dbReference type="AlphaFoldDB" id="A0A1M6UM54"/>
<feature type="coiled-coil region" evidence="2">
    <location>
        <begin position="16"/>
        <end position="43"/>
    </location>
</feature>
<keyword evidence="4" id="KW-1185">Reference proteome</keyword>
<evidence type="ECO:0000256" key="1">
    <source>
        <dbReference type="RuleBase" id="RU362001"/>
    </source>
</evidence>
<sequence>MAGTIKITPEELRSAAGFLKDKLDAMTSEANQLKARIDTVTSNWEGAAQSAFVAEFTDKMWPVLSKNLPELITGIQGQLNATAKTMEDTDAAIASKIK</sequence>
<evidence type="ECO:0000313" key="3">
    <source>
        <dbReference type="EMBL" id="SHK70239.1"/>
    </source>
</evidence>
<keyword evidence="2" id="KW-0175">Coiled coil</keyword>
<reference evidence="3 4" key="1">
    <citation type="submission" date="2016-11" db="EMBL/GenBank/DDBJ databases">
        <authorList>
            <person name="Jaros S."/>
            <person name="Januszkiewicz K."/>
            <person name="Wedrychowicz H."/>
        </authorList>
    </citation>
    <scope>NUCLEOTIDE SEQUENCE [LARGE SCALE GENOMIC DNA]</scope>
    <source>
        <strain evidence="3 4">DSM 15929</strain>
    </source>
</reference>
<dbReference type="Gene3D" id="1.10.287.1060">
    <property type="entry name" value="ESAT-6-like"/>
    <property type="match status" value="1"/>
</dbReference>
<dbReference type="STRING" id="1121322.SAMN02745136_03152"/>
<dbReference type="InterPro" id="IPR036689">
    <property type="entry name" value="ESAT-6-like_sf"/>
</dbReference>
<dbReference type="OrthoDB" id="4978934at2"/>
<dbReference type="NCBIfam" id="TIGR03930">
    <property type="entry name" value="WXG100_ESAT6"/>
    <property type="match status" value="1"/>
</dbReference>
<dbReference type="Pfam" id="PF06013">
    <property type="entry name" value="WXG100"/>
    <property type="match status" value="1"/>
</dbReference>
<evidence type="ECO:0000313" key="4">
    <source>
        <dbReference type="Proteomes" id="UP000184386"/>
    </source>
</evidence>
<comment type="similarity">
    <text evidence="1">Belongs to the WXG100 family.</text>
</comment>
<dbReference type="RefSeq" id="WP_073277607.1">
    <property type="nucleotide sequence ID" value="NZ_FRAC01000015.1"/>
</dbReference>
<organism evidence="3 4">
    <name type="scientific">Anaerocolumna jejuensis DSM 15929</name>
    <dbReference type="NCBI Taxonomy" id="1121322"/>
    <lineage>
        <taxon>Bacteria</taxon>
        <taxon>Bacillati</taxon>
        <taxon>Bacillota</taxon>
        <taxon>Clostridia</taxon>
        <taxon>Lachnospirales</taxon>
        <taxon>Lachnospiraceae</taxon>
        <taxon>Anaerocolumna</taxon>
    </lineage>
</organism>
<evidence type="ECO:0000256" key="2">
    <source>
        <dbReference type="SAM" id="Coils"/>
    </source>
</evidence>
<gene>
    <name evidence="3" type="ORF">SAMN02745136_03152</name>
</gene>
<name>A0A1M6UM54_9FIRM</name>
<dbReference type="InterPro" id="IPR010310">
    <property type="entry name" value="T7SS_ESAT-6-like"/>
</dbReference>